<feature type="region of interest" description="Disordered" evidence="1">
    <location>
        <begin position="357"/>
        <end position="444"/>
    </location>
</feature>
<reference evidence="2 3" key="1">
    <citation type="submission" date="2020-03" db="EMBL/GenBank/DDBJ databases">
        <title>FDA dAtabase for Regulatory Grade micrObial Sequences (FDA-ARGOS): Supporting development and validation of Infectious Disease Dx tests.</title>
        <authorList>
            <person name="Campos J."/>
            <person name="Goldberg B."/>
            <person name="Tallon L."/>
            <person name="Sadzewicz L."/>
            <person name="Vavikolanu K."/>
            <person name="Mehta A."/>
            <person name="Aluvathingal J."/>
            <person name="Nadendla S."/>
            <person name="Nandy P."/>
            <person name="Geyer C."/>
            <person name="Yan Y."/>
            <person name="Sichtig H."/>
        </authorList>
    </citation>
    <scope>NUCLEOTIDE SEQUENCE [LARGE SCALE GENOMIC DNA]</scope>
    <source>
        <strain evidence="2 3">FDAARGOS_656</strain>
    </source>
</reference>
<sequence length="862" mass="99441">MKSSIFTSNNNNNNNNNTPPPTGPRHKRLNSNTNGHSNSHNNTTTTTTRRLQSSSPYINNSKPNTPNLNSTTTKTLESPALTTSHQQQQQLHAHSKRHNPKQTSNNGNTTTWNLDNIISQYNSIGKLPPLLSPTLPDSFGDISVELDNDDIPIIGTNEIIPDDNDNDNTKKLSAPKPTYPMQSKRMINDVNSDMNSSDDDDDDDVPIRRLKHRRFSNDDKSLTKPKQKEDRKVDEMPLSMLSPTLPLMFRNLDHDYSTMKKVNASPSLSTTSTNNGHSAPINNSSKSTSTSTNGSAPSFFNIQTKVGTFKWIDKSNDPNKPKFILRMTVNNKMKYKKYFNKITSPSQLTGFKISSSKDYINDEGSNDGDEEEGNEGEEEEEEEDDDDEGVLDDEDDDDGDDEIKKLISKPNKSQIDFQKKRDKTKQMIRQLKEESESLSKNNQLQEQQILEKEKMLKELKAILAQKNETLKHLEQKLNLKNQEQPSSNPKSDTKSDSRSNNNESPRRSTISDEMRRRELHKLTEDIMRKQSTQSSKKEPQSHPQSQSYSFKRIDINKFIITPTNFEKSFTNLTNSQREDIKFDLQNKKSHWFQLSKITQQKSDEYFNNLNITPHITINTTRNPHIIDDLILSMIIQIDSFLLRMVSNDFDERSKIISGVLPSERSWKLLDQDIENFITKIDNHLKLQHKQSLLPPNRMFGDFCTIINCIMFQTRALIMKRINSILTSVIQSYIDKRNHELNLKIIELQQLSINNNLKIIEFFMNSNPSYLNDIIPIKFPKSWGKKCLNLQIVQQRYNLLKFDENLIPNNQIYYLPLGNYSNLNELTGFLFNIINEFMDIYNNFHKYNGSKKIIILYKVVNNR</sequence>
<feature type="region of interest" description="Disordered" evidence="1">
    <location>
        <begin position="156"/>
        <end position="237"/>
    </location>
</feature>
<feature type="region of interest" description="Disordered" evidence="1">
    <location>
        <begin position="1"/>
        <end position="111"/>
    </location>
</feature>
<proteinExistence type="predicted"/>
<feature type="compositionally biased region" description="Polar residues" evidence="1">
    <location>
        <begin position="478"/>
        <end position="490"/>
    </location>
</feature>
<feature type="compositionally biased region" description="Low complexity" evidence="1">
    <location>
        <begin position="282"/>
        <end position="295"/>
    </location>
</feature>
<accession>A0A8H6BVQ1</accession>
<protein>
    <submittedName>
        <fullName evidence="2">Uncharacterized protein</fullName>
    </submittedName>
</protein>
<feature type="compositionally biased region" description="Low complexity" evidence="1">
    <location>
        <begin position="30"/>
        <end position="55"/>
    </location>
</feature>
<feature type="compositionally biased region" description="Polar residues" evidence="1">
    <location>
        <begin position="101"/>
        <end position="111"/>
    </location>
</feature>
<evidence type="ECO:0000256" key="1">
    <source>
        <dbReference type="SAM" id="MobiDB-lite"/>
    </source>
</evidence>
<gene>
    <name evidence="2" type="ORF">FOB64_006110</name>
</gene>
<feature type="compositionally biased region" description="Acidic residues" evidence="1">
    <location>
        <begin position="364"/>
        <end position="401"/>
    </location>
</feature>
<dbReference type="Proteomes" id="UP000536275">
    <property type="component" value="Unassembled WGS sequence"/>
</dbReference>
<name>A0A8H6BVQ1_CANAX</name>
<feature type="region of interest" description="Disordered" evidence="1">
    <location>
        <begin position="478"/>
        <end position="548"/>
    </location>
</feature>
<feature type="compositionally biased region" description="Polar residues" evidence="1">
    <location>
        <begin position="264"/>
        <end position="281"/>
    </location>
</feature>
<evidence type="ECO:0000313" key="3">
    <source>
        <dbReference type="Proteomes" id="UP000536275"/>
    </source>
</evidence>
<dbReference type="AlphaFoldDB" id="A0A8H6BVQ1"/>
<feature type="compositionally biased region" description="Basic and acidic residues" evidence="1">
    <location>
        <begin position="504"/>
        <end position="528"/>
    </location>
</feature>
<feature type="compositionally biased region" description="Low complexity" evidence="1">
    <location>
        <begin position="80"/>
        <end position="92"/>
    </location>
</feature>
<comment type="caution">
    <text evidence="2">The sequence shown here is derived from an EMBL/GenBank/DDBJ whole genome shotgun (WGS) entry which is preliminary data.</text>
</comment>
<dbReference type="EMBL" id="JABWAD010000061">
    <property type="protein sequence ID" value="KAF6063102.1"/>
    <property type="molecule type" value="Genomic_DNA"/>
</dbReference>
<organism evidence="2 3">
    <name type="scientific">Candida albicans</name>
    <name type="common">Yeast</name>
    <dbReference type="NCBI Taxonomy" id="5476"/>
    <lineage>
        <taxon>Eukaryota</taxon>
        <taxon>Fungi</taxon>
        <taxon>Dikarya</taxon>
        <taxon>Ascomycota</taxon>
        <taxon>Saccharomycotina</taxon>
        <taxon>Pichiomycetes</taxon>
        <taxon>Debaryomycetaceae</taxon>
        <taxon>Candida/Lodderomyces clade</taxon>
        <taxon>Candida</taxon>
    </lineage>
</organism>
<evidence type="ECO:0000313" key="2">
    <source>
        <dbReference type="EMBL" id="KAF6063102.1"/>
    </source>
</evidence>
<feature type="compositionally biased region" description="Polar residues" evidence="1">
    <location>
        <begin position="56"/>
        <end position="76"/>
    </location>
</feature>
<feature type="compositionally biased region" description="Basic and acidic residues" evidence="1">
    <location>
        <begin position="215"/>
        <end position="235"/>
    </location>
</feature>
<feature type="region of interest" description="Disordered" evidence="1">
    <location>
        <begin position="264"/>
        <end position="296"/>
    </location>
</feature>